<dbReference type="EMBL" id="CAJOBH010048164">
    <property type="protein sequence ID" value="CAF4365726.1"/>
    <property type="molecule type" value="Genomic_DNA"/>
</dbReference>
<evidence type="ECO:0000313" key="8">
    <source>
        <dbReference type="EMBL" id="CAF4662936.1"/>
    </source>
</evidence>
<dbReference type="EMBL" id="CAJOBI010075136">
    <property type="protein sequence ID" value="CAF4474847.1"/>
    <property type="molecule type" value="Genomic_DNA"/>
</dbReference>
<dbReference type="Proteomes" id="UP000676336">
    <property type="component" value="Unassembled WGS sequence"/>
</dbReference>
<evidence type="ECO:0000313" key="6">
    <source>
        <dbReference type="EMBL" id="CAF4495670.1"/>
    </source>
</evidence>
<reference evidence="7" key="1">
    <citation type="submission" date="2021-02" db="EMBL/GenBank/DDBJ databases">
        <authorList>
            <person name="Nowell W R."/>
        </authorList>
    </citation>
    <scope>NUCLEOTIDE SEQUENCE</scope>
</reference>
<name>A0A821G996_9BILA</name>
<accession>A0A821G996</accession>
<dbReference type="EMBL" id="CAJOBJ010079360">
    <property type="protein sequence ID" value="CAF4494080.1"/>
    <property type="molecule type" value="Genomic_DNA"/>
</dbReference>
<sequence>MKHFKTNRHQQNKETDQKNWTIDSEALEEQNKLINQILIIDDDNHQVEECTFMPE</sequence>
<dbReference type="EMBL" id="CAJOBG010090099">
    <property type="protein sequence ID" value="CAF4662057.1"/>
    <property type="molecule type" value="Genomic_DNA"/>
</dbReference>
<evidence type="ECO:0000313" key="2">
    <source>
        <dbReference type="EMBL" id="CAF4365726.1"/>
    </source>
</evidence>
<dbReference type="EMBL" id="CAJOBH010048240">
    <property type="protein sequence ID" value="CAF4366177.1"/>
    <property type="molecule type" value="Genomic_DNA"/>
</dbReference>
<dbReference type="AlphaFoldDB" id="A0A821G996"/>
<evidence type="ECO:0000256" key="1">
    <source>
        <dbReference type="SAM" id="MobiDB-lite"/>
    </source>
</evidence>
<proteinExistence type="predicted"/>
<dbReference type="EMBL" id="CAJOBG010090331">
    <property type="protein sequence ID" value="CAF4662936.1"/>
    <property type="molecule type" value="Genomic_DNA"/>
</dbReference>
<organism evidence="7 9">
    <name type="scientific">Rotaria magnacalcarata</name>
    <dbReference type="NCBI Taxonomy" id="392030"/>
    <lineage>
        <taxon>Eukaryota</taxon>
        <taxon>Metazoa</taxon>
        <taxon>Spiralia</taxon>
        <taxon>Gnathifera</taxon>
        <taxon>Rotifera</taxon>
        <taxon>Eurotatoria</taxon>
        <taxon>Bdelloidea</taxon>
        <taxon>Philodinida</taxon>
        <taxon>Philodinidae</taxon>
        <taxon>Rotaria</taxon>
    </lineage>
</organism>
<evidence type="ECO:0000313" key="9">
    <source>
        <dbReference type="Proteomes" id="UP000663866"/>
    </source>
</evidence>
<feature type="non-terminal residue" evidence="7">
    <location>
        <position position="1"/>
    </location>
</feature>
<feature type="compositionally biased region" description="Basic residues" evidence="1">
    <location>
        <begin position="1"/>
        <end position="10"/>
    </location>
</feature>
<feature type="region of interest" description="Disordered" evidence="1">
    <location>
        <begin position="1"/>
        <end position="21"/>
    </location>
</feature>
<evidence type="ECO:0000313" key="5">
    <source>
        <dbReference type="EMBL" id="CAF4494080.1"/>
    </source>
</evidence>
<gene>
    <name evidence="2" type="ORF">BYL167_LOCUS30101</name>
    <name evidence="3" type="ORF">BYL167_LOCUS30122</name>
    <name evidence="5" type="ORF">GIL414_LOCUS34401</name>
    <name evidence="6" type="ORF">GIL414_LOCUS34473</name>
    <name evidence="7" type="ORF">OVN521_LOCUS47130</name>
    <name evidence="8" type="ORF">OVN521_LOCUS47162</name>
    <name evidence="4" type="ORF">SMN809_LOCUS33768</name>
</gene>
<evidence type="ECO:0000313" key="7">
    <source>
        <dbReference type="EMBL" id="CAF4662057.1"/>
    </source>
</evidence>
<evidence type="ECO:0000313" key="4">
    <source>
        <dbReference type="EMBL" id="CAF4474847.1"/>
    </source>
</evidence>
<dbReference type="Proteomes" id="UP000681720">
    <property type="component" value="Unassembled WGS sequence"/>
</dbReference>
<comment type="caution">
    <text evidence="7">The sequence shown here is derived from an EMBL/GenBank/DDBJ whole genome shotgun (WGS) entry which is preliminary data.</text>
</comment>
<keyword evidence="9" id="KW-1185">Reference proteome</keyword>
<evidence type="ECO:0000313" key="3">
    <source>
        <dbReference type="EMBL" id="CAF4366177.1"/>
    </source>
</evidence>
<dbReference type="EMBL" id="CAJOBJ010079715">
    <property type="protein sequence ID" value="CAF4495670.1"/>
    <property type="molecule type" value="Genomic_DNA"/>
</dbReference>
<dbReference type="Proteomes" id="UP000663866">
    <property type="component" value="Unassembled WGS sequence"/>
</dbReference>
<dbReference type="Proteomes" id="UP000681967">
    <property type="component" value="Unassembled WGS sequence"/>
</dbReference>
<protein>
    <submittedName>
        <fullName evidence="7">Uncharacterized protein</fullName>
    </submittedName>
</protein>